<dbReference type="RefSeq" id="WP_381480876.1">
    <property type="nucleotide sequence ID" value="NZ_JBHTLT010000049.1"/>
</dbReference>
<evidence type="ECO:0000313" key="2">
    <source>
        <dbReference type="Proteomes" id="UP001597231"/>
    </source>
</evidence>
<dbReference type="Proteomes" id="UP001597231">
    <property type="component" value="Unassembled WGS sequence"/>
</dbReference>
<name>A0ABW3TXT7_9BACL</name>
<reference evidence="2" key="1">
    <citation type="journal article" date="2019" name="Int. J. Syst. Evol. Microbiol.">
        <title>The Global Catalogue of Microorganisms (GCM) 10K type strain sequencing project: providing services to taxonomists for standard genome sequencing and annotation.</title>
        <authorList>
            <consortium name="The Broad Institute Genomics Platform"/>
            <consortium name="The Broad Institute Genome Sequencing Center for Infectious Disease"/>
            <person name="Wu L."/>
            <person name="Ma J."/>
        </authorList>
    </citation>
    <scope>NUCLEOTIDE SEQUENCE [LARGE SCALE GENOMIC DNA]</scope>
    <source>
        <strain evidence="2">CCUG 53915</strain>
    </source>
</reference>
<dbReference type="Gene3D" id="1.10.287.950">
    <property type="entry name" value="Methyl-accepting chemotaxis protein"/>
    <property type="match status" value="1"/>
</dbReference>
<comment type="caution">
    <text evidence="1">The sequence shown here is derived from an EMBL/GenBank/DDBJ whole genome shotgun (WGS) entry which is preliminary data.</text>
</comment>
<sequence length="98" mass="10542">MVNDAGDAFQQIAEGVNNVLSQIGDVSRALQDNVQQFDNVAMIVDETYEISTASAAHTQNIAAAAEEQTASMQEISAASDTLAKMAEDLQETIRSFKF</sequence>
<accession>A0ABW3TXT7</accession>
<organism evidence="1 2">
    <name type="scientific">Sporosarcina contaminans</name>
    <dbReference type="NCBI Taxonomy" id="633403"/>
    <lineage>
        <taxon>Bacteria</taxon>
        <taxon>Bacillati</taxon>
        <taxon>Bacillota</taxon>
        <taxon>Bacilli</taxon>
        <taxon>Bacillales</taxon>
        <taxon>Caryophanaceae</taxon>
        <taxon>Sporosarcina</taxon>
    </lineage>
</organism>
<evidence type="ECO:0000313" key="1">
    <source>
        <dbReference type="EMBL" id="MFD1205646.1"/>
    </source>
</evidence>
<dbReference type="SUPFAM" id="SSF58104">
    <property type="entry name" value="Methyl-accepting chemotaxis protein (MCP) signaling domain"/>
    <property type="match status" value="1"/>
</dbReference>
<gene>
    <name evidence="1" type="ORF">ACFQ38_11100</name>
</gene>
<keyword evidence="2" id="KW-1185">Reference proteome</keyword>
<proteinExistence type="predicted"/>
<dbReference type="EMBL" id="JBHTLT010000049">
    <property type="protein sequence ID" value="MFD1205646.1"/>
    <property type="molecule type" value="Genomic_DNA"/>
</dbReference>
<protein>
    <submittedName>
        <fullName evidence="1">Chemotaxis protein</fullName>
    </submittedName>
</protein>